<feature type="modified residue" description="4-aspartylphosphate" evidence="2">
    <location>
        <position position="52"/>
    </location>
</feature>
<dbReference type="PANTHER" id="PTHR48111">
    <property type="entry name" value="REGULATOR OF RPOS"/>
    <property type="match status" value="1"/>
</dbReference>
<dbReference type="Pfam" id="PF00072">
    <property type="entry name" value="Response_reg"/>
    <property type="match status" value="1"/>
</dbReference>
<evidence type="ECO:0000313" key="6">
    <source>
        <dbReference type="Proteomes" id="UP001604282"/>
    </source>
</evidence>
<dbReference type="InterPro" id="IPR001173">
    <property type="entry name" value="Glyco_trans_2-like"/>
</dbReference>
<dbReference type="InterPro" id="IPR011006">
    <property type="entry name" value="CheY-like_superfamily"/>
</dbReference>
<evidence type="ECO:0000256" key="3">
    <source>
        <dbReference type="SAM" id="Phobius"/>
    </source>
</evidence>
<dbReference type="Proteomes" id="UP001604282">
    <property type="component" value="Unassembled WGS sequence"/>
</dbReference>
<organism evidence="5 6">
    <name type="scientific">Streptomyces omiyaensis</name>
    <dbReference type="NCBI Taxonomy" id="68247"/>
    <lineage>
        <taxon>Bacteria</taxon>
        <taxon>Bacillati</taxon>
        <taxon>Actinomycetota</taxon>
        <taxon>Actinomycetes</taxon>
        <taxon>Kitasatosporales</taxon>
        <taxon>Streptomycetaceae</taxon>
        <taxon>Streptomyces</taxon>
    </lineage>
</organism>
<feature type="transmembrane region" description="Helical" evidence="3">
    <location>
        <begin position="415"/>
        <end position="436"/>
    </location>
</feature>
<dbReference type="SMART" id="SM00448">
    <property type="entry name" value="REC"/>
    <property type="match status" value="1"/>
</dbReference>
<dbReference type="InterPro" id="IPR029044">
    <property type="entry name" value="Nucleotide-diphossugar_trans"/>
</dbReference>
<feature type="transmembrane region" description="Helical" evidence="3">
    <location>
        <begin position="374"/>
        <end position="395"/>
    </location>
</feature>
<dbReference type="CDD" id="cd17574">
    <property type="entry name" value="REC_OmpR"/>
    <property type="match status" value="1"/>
</dbReference>
<name>A0ABW7BK60_9ACTN</name>
<evidence type="ECO:0000256" key="2">
    <source>
        <dbReference type="PROSITE-ProRule" id="PRU00169"/>
    </source>
</evidence>
<dbReference type="Pfam" id="PF13632">
    <property type="entry name" value="Glyco_trans_2_3"/>
    <property type="match status" value="1"/>
</dbReference>
<keyword evidence="3" id="KW-0812">Transmembrane</keyword>
<feature type="transmembrane region" description="Helical" evidence="3">
    <location>
        <begin position="349"/>
        <end position="367"/>
    </location>
</feature>
<dbReference type="EMBL" id="JBICZW010000001">
    <property type="protein sequence ID" value="MFG3187642.1"/>
    <property type="molecule type" value="Genomic_DNA"/>
</dbReference>
<keyword evidence="2" id="KW-0597">Phosphoprotein</keyword>
<accession>A0ABW7BK60</accession>
<evidence type="ECO:0000256" key="1">
    <source>
        <dbReference type="ARBA" id="ARBA00023125"/>
    </source>
</evidence>
<evidence type="ECO:0000313" key="5">
    <source>
        <dbReference type="EMBL" id="MFG3187642.1"/>
    </source>
</evidence>
<proteinExistence type="predicted"/>
<sequence length="464" mass="50343">MTRLLVVEDDPDLSLALRVLLTRGGHDVSLAADGREALRLLFAERPALMVLDLVRPGLDGWEVLDRTRDMSDLPVLVLSGLGELDDRVRGLRSGADDYLVKPFAQAELLARDPLVHPVRRHRPDAHVGKGAALNAAYDALGAHLPAGTDRSRVVVCVVDADGHLSPGAPALVSGPEGFGDPDTGGVQIGVRMRNVDDARPLPHRGRTANAYARLLIRMQDAEFAVSNTAMQLLRRRTGSVGLGGNGQFTRLSALDRIAAAERRPWQRDALLEDYELGLHMRLAGYGVTHVHDAWVSQEALPHTRRFLTQRTRWAQGNIACVRHTGRLVSSRHYGARGVPESLYTFFQPIAHLATLLLTAVVLGALVAGGSAAEVVLAAWPLALALGLASVVPFVLAGPVYRREFAADRSRIKGLLWGLALWLYAYHLFLVSARGFVRLVRGRTGWAKTRRNAETAGVGPVATES</sequence>
<dbReference type="InterPro" id="IPR039420">
    <property type="entry name" value="WalR-like"/>
</dbReference>
<reference evidence="5 6" key="1">
    <citation type="submission" date="2024-10" db="EMBL/GenBank/DDBJ databases">
        <title>The Natural Products Discovery Center: Release of the First 8490 Sequenced Strains for Exploring Actinobacteria Biosynthetic Diversity.</title>
        <authorList>
            <person name="Kalkreuter E."/>
            <person name="Kautsar S.A."/>
            <person name="Yang D."/>
            <person name="Bader C.D."/>
            <person name="Teijaro C.N."/>
            <person name="Fluegel L."/>
            <person name="Davis C.M."/>
            <person name="Simpson J.R."/>
            <person name="Lauterbach L."/>
            <person name="Steele A.D."/>
            <person name="Gui C."/>
            <person name="Meng S."/>
            <person name="Li G."/>
            <person name="Viehrig K."/>
            <person name="Ye F."/>
            <person name="Su P."/>
            <person name="Kiefer A.F."/>
            <person name="Nichols A."/>
            <person name="Cepeda A.J."/>
            <person name="Yan W."/>
            <person name="Fan B."/>
            <person name="Jiang Y."/>
            <person name="Adhikari A."/>
            <person name="Zheng C.-J."/>
            <person name="Schuster L."/>
            <person name="Cowan T.M."/>
            <person name="Smanski M.J."/>
            <person name="Chevrette M.G."/>
            <person name="De Carvalho L.P.S."/>
            <person name="Shen B."/>
        </authorList>
    </citation>
    <scope>NUCLEOTIDE SEQUENCE [LARGE SCALE GENOMIC DNA]</scope>
    <source>
        <strain evidence="5 6">NPDC048229</strain>
    </source>
</reference>
<dbReference type="RefSeq" id="WP_392878860.1">
    <property type="nucleotide sequence ID" value="NZ_JBICZW010000001.1"/>
</dbReference>
<dbReference type="PANTHER" id="PTHR48111:SF50">
    <property type="entry name" value="KDP OPERON TRANSCRIPTIONAL REGULATORY PROTEIN KDPE"/>
    <property type="match status" value="1"/>
</dbReference>
<evidence type="ECO:0000259" key="4">
    <source>
        <dbReference type="PROSITE" id="PS50110"/>
    </source>
</evidence>
<gene>
    <name evidence="5" type="ORF">ACGFYS_01745</name>
</gene>
<comment type="caution">
    <text evidence="5">The sequence shown here is derived from an EMBL/GenBank/DDBJ whole genome shotgun (WGS) entry which is preliminary data.</text>
</comment>
<dbReference type="SUPFAM" id="SSF52172">
    <property type="entry name" value="CheY-like"/>
    <property type="match status" value="1"/>
</dbReference>
<keyword evidence="6" id="KW-1185">Reference proteome</keyword>
<protein>
    <submittedName>
        <fullName evidence="5">Response regulator</fullName>
    </submittedName>
</protein>
<feature type="domain" description="Response regulatory" evidence="4">
    <location>
        <begin position="3"/>
        <end position="116"/>
    </location>
</feature>
<dbReference type="PROSITE" id="PS50110">
    <property type="entry name" value="RESPONSE_REGULATORY"/>
    <property type="match status" value="1"/>
</dbReference>
<keyword evidence="1" id="KW-0238">DNA-binding</keyword>
<keyword evidence="3" id="KW-1133">Transmembrane helix</keyword>
<dbReference type="InterPro" id="IPR001789">
    <property type="entry name" value="Sig_transdc_resp-reg_receiver"/>
</dbReference>
<dbReference type="SUPFAM" id="SSF53448">
    <property type="entry name" value="Nucleotide-diphospho-sugar transferases"/>
    <property type="match status" value="1"/>
</dbReference>
<keyword evidence="3" id="KW-0472">Membrane</keyword>
<dbReference type="Gene3D" id="3.40.50.2300">
    <property type="match status" value="1"/>
</dbReference>